<feature type="region of interest" description="Disordered" evidence="1">
    <location>
        <begin position="213"/>
        <end position="258"/>
    </location>
</feature>
<feature type="region of interest" description="Disordered" evidence="1">
    <location>
        <begin position="371"/>
        <end position="439"/>
    </location>
</feature>
<evidence type="ECO:0000313" key="3">
    <source>
        <dbReference type="Proteomes" id="UP001140510"/>
    </source>
</evidence>
<comment type="caution">
    <text evidence="2">The sequence shown here is derived from an EMBL/GenBank/DDBJ whole genome shotgun (WGS) entry which is preliminary data.</text>
</comment>
<keyword evidence="3" id="KW-1185">Reference proteome</keyword>
<organism evidence="2 3">
    <name type="scientific">Didymella pomorum</name>
    <dbReference type="NCBI Taxonomy" id="749634"/>
    <lineage>
        <taxon>Eukaryota</taxon>
        <taxon>Fungi</taxon>
        <taxon>Dikarya</taxon>
        <taxon>Ascomycota</taxon>
        <taxon>Pezizomycotina</taxon>
        <taxon>Dothideomycetes</taxon>
        <taxon>Pleosporomycetidae</taxon>
        <taxon>Pleosporales</taxon>
        <taxon>Pleosporineae</taxon>
        <taxon>Didymellaceae</taxon>
        <taxon>Didymella</taxon>
    </lineage>
</organism>
<dbReference type="EMBL" id="JAPEVA010000161">
    <property type="protein sequence ID" value="KAJ4395362.1"/>
    <property type="molecule type" value="Genomic_DNA"/>
</dbReference>
<accession>A0A9W8Z100</accession>
<proteinExistence type="predicted"/>
<feature type="compositionally biased region" description="Basic residues" evidence="1">
    <location>
        <begin position="416"/>
        <end position="429"/>
    </location>
</feature>
<dbReference type="OrthoDB" id="5226996at2759"/>
<evidence type="ECO:0000313" key="2">
    <source>
        <dbReference type="EMBL" id="KAJ4395362.1"/>
    </source>
</evidence>
<dbReference type="Proteomes" id="UP001140510">
    <property type="component" value="Unassembled WGS sequence"/>
</dbReference>
<name>A0A9W8Z100_9PLEO</name>
<sequence>MSDETPAERVSRFREHTNTNSSIRAPPPELWKDVGIETLLDNYNDENNNTPAVRRPTHPRKIMEPTGHRKSPSNAAKAAAAARAAGSTPHPRKQSDAAATVATAEGTFGRFSRVFTNMLGGVLGKRKHSAPSEEEDAAQAALDDRKRAAEEAYHLAKAQGLLPAPKVFVRPGMTPRAWSAASRASEAGEAASASAVSGAYEVAGAAAYGTASPRVRADGTPRPRPTLTPRTPGSVARSPSKRDLNKQRKLSKRVSSLEVKLASARKELQSVLGNECFPAVPPLPATYGGNHISTGLGSGLGDATSPTPNAGYAGYAALPNTPHVFSDDDPLSPSFGDDAKASLPGKITKKRKSVATHDNDTDLLPTATAVASDDEMSEAQTGFSDAEALSDGEAIVSPVPTRTNSLKRAKRDASKRLKRTSNRLQRKVSRSSVREEKEERVVVVKPGGAVPPVPVVPRDVEGRKVKVVGDDGYGGLGHEIF</sequence>
<feature type="region of interest" description="Disordered" evidence="1">
    <location>
        <begin position="1"/>
        <end position="101"/>
    </location>
</feature>
<protein>
    <submittedName>
        <fullName evidence="2">Uncharacterized protein</fullName>
    </submittedName>
</protein>
<evidence type="ECO:0000256" key="1">
    <source>
        <dbReference type="SAM" id="MobiDB-lite"/>
    </source>
</evidence>
<gene>
    <name evidence="2" type="ORF">N0V91_010883</name>
</gene>
<feature type="compositionally biased region" description="Low complexity" evidence="1">
    <location>
        <begin position="75"/>
        <end position="85"/>
    </location>
</feature>
<feature type="compositionally biased region" description="Basic and acidic residues" evidence="1">
    <location>
        <begin position="1"/>
        <end position="17"/>
    </location>
</feature>
<reference evidence="2" key="1">
    <citation type="submission" date="2022-10" db="EMBL/GenBank/DDBJ databases">
        <title>Tapping the CABI collections for fungal endophytes: first genome assemblies for Collariella, Neodidymelliopsis, Ascochyta clinopodiicola, Didymella pomorum, Didymosphaeria variabile, Neocosmospora piperis and Neocucurbitaria cava.</title>
        <authorList>
            <person name="Hill R."/>
        </authorList>
    </citation>
    <scope>NUCLEOTIDE SEQUENCE</scope>
    <source>
        <strain evidence="2">IMI 355091</strain>
    </source>
</reference>
<feature type="region of interest" description="Disordered" evidence="1">
    <location>
        <begin position="124"/>
        <end position="145"/>
    </location>
</feature>
<feature type="region of interest" description="Disordered" evidence="1">
    <location>
        <begin position="324"/>
        <end position="343"/>
    </location>
</feature>
<dbReference type="AlphaFoldDB" id="A0A9W8Z100"/>